<dbReference type="OMA" id="NQIHRYD"/>
<evidence type="ECO:0000259" key="1">
    <source>
        <dbReference type="Pfam" id="PF08241"/>
    </source>
</evidence>
<dbReference type="CDD" id="cd02440">
    <property type="entry name" value="AdoMet_MTases"/>
    <property type="match status" value="1"/>
</dbReference>
<protein>
    <recommendedName>
        <fullName evidence="1">Methyltransferase type 11 domain-containing protein</fullName>
    </recommendedName>
</protein>
<dbReference type="Proteomes" id="UP000030693">
    <property type="component" value="Unassembled WGS sequence"/>
</dbReference>
<dbReference type="PANTHER" id="PTHR45036:SF1">
    <property type="entry name" value="METHYLTRANSFERASE LIKE 7A"/>
    <property type="match status" value="1"/>
</dbReference>
<dbReference type="STRING" id="691883.A0A058ZEF6"/>
<dbReference type="AlphaFoldDB" id="A0A058ZEF6"/>
<reference evidence="2" key="1">
    <citation type="submission" date="2013-04" db="EMBL/GenBank/DDBJ databases">
        <title>The Genome Sequence of Fonticula alba ATCC 38817.</title>
        <authorList>
            <consortium name="The Broad Institute Genomics Platform"/>
            <person name="Russ C."/>
            <person name="Cuomo C."/>
            <person name="Burger G."/>
            <person name="Gray M.W."/>
            <person name="Holland P.W.H."/>
            <person name="King N."/>
            <person name="Lang F.B.F."/>
            <person name="Roger A.J."/>
            <person name="Ruiz-Trillo I."/>
            <person name="Brown M."/>
            <person name="Walker B."/>
            <person name="Young S."/>
            <person name="Zeng Q."/>
            <person name="Gargeya S."/>
            <person name="Fitzgerald M."/>
            <person name="Haas B."/>
            <person name="Abouelleil A."/>
            <person name="Allen A.W."/>
            <person name="Alvarado L."/>
            <person name="Arachchi H.M."/>
            <person name="Berlin A.M."/>
            <person name="Chapman S.B."/>
            <person name="Gainer-Dewar J."/>
            <person name="Goldberg J."/>
            <person name="Griggs A."/>
            <person name="Gujja S."/>
            <person name="Hansen M."/>
            <person name="Howarth C."/>
            <person name="Imamovic A."/>
            <person name="Ireland A."/>
            <person name="Larimer J."/>
            <person name="McCowan C."/>
            <person name="Murphy C."/>
            <person name="Pearson M."/>
            <person name="Poon T.W."/>
            <person name="Priest M."/>
            <person name="Roberts A."/>
            <person name="Saif S."/>
            <person name="Shea T."/>
            <person name="Sisk P."/>
            <person name="Sykes S."/>
            <person name="Wortman J."/>
            <person name="Nusbaum C."/>
            <person name="Birren B."/>
        </authorList>
    </citation>
    <scope>NUCLEOTIDE SEQUENCE [LARGE SCALE GENOMIC DNA]</scope>
    <source>
        <strain evidence="2">ATCC 38817</strain>
    </source>
</reference>
<organism evidence="2">
    <name type="scientific">Fonticula alba</name>
    <name type="common">Slime mold</name>
    <dbReference type="NCBI Taxonomy" id="691883"/>
    <lineage>
        <taxon>Eukaryota</taxon>
        <taxon>Rotosphaerida</taxon>
        <taxon>Fonticulaceae</taxon>
        <taxon>Fonticula</taxon>
    </lineage>
</organism>
<dbReference type="OrthoDB" id="10254945at2759"/>
<sequence length="271" mass="30272">MSLLNISASQGIFRWAIDILFAWLWTYLGVMADKSARHVKQVVFPLAKGKVLEVGPGFGPNFGYYNKDNITELHLIEPNKGMIGKLKANAAKAGFTNAKVTNSTIEAVPLENGQYDTIICCLVLCSVDSVQEVVNNLYRSLKPGGRLIFIEHVQASAGSYGNQFGPVVVAFWKFVQNMLTPFWRTFTGHCHVNRPSDQLLIHRFAWDQVYTSSLSAPAAEFEALSRRIMSDFPAEMSQLSSVPVAEPSQMPVFMRRLTPNVWGLLVKPYIR</sequence>
<feature type="domain" description="Methyltransferase type 11" evidence="1">
    <location>
        <begin position="52"/>
        <end position="149"/>
    </location>
</feature>
<evidence type="ECO:0000313" key="2">
    <source>
        <dbReference type="EMBL" id="KCV72308.1"/>
    </source>
</evidence>
<dbReference type="PANTHER" id="PTHR45036">
    <property type="entry name" value="METHYLTRANSFERASE LIKE 7B"/>
    <property type="match status" value="1"/>
</dbReference>
<proteinExistence type="predicted"/>
<dbReference type="eggNOG" id="KOG4300">
    <property type="taxonomic scope" value="Eukaryota"/>
</dbReference>
<dbReference type="InterPro" id="IPR052356">
    <property type="entry name" value="Thiol_S-MT"/>
</dbReference>
<accession>A0A058ZEF6</accession>
<dbReference type="SUPFAM" id="SSF53335">
    <property type="entry name" value="S-adenosyl-L-methionine-dependent methyltransferases"/>
    <property type="match status" value="1"/>
</dbReference>
<dbReference type="GeneID" id="20526429"/>
<dbReference type="RefSeq" id="XP_009493886.1">
    <property type="nucleotide sequence ID" value="XM_009495611.1"/>
</dbReference>
<dbReference type="Pfam" id="PF08241">
    <property type="entry name" value="Methyltransf_11"/>
    <property type="match status" value="1"/>
</dbReference>
<dbReference type="InterPro" id="IPR029063">
    <property type="entry name" value="SAM-dependent_MTases_sf"/>
</dbReference>
<gene>
    <name evidence="2" type="ORF">H696_01704</name>
</gene>
<dbReference type="Gene3D" id="3.40.50.150">
    <property type="entry name" value="Vaccinia Virus protein VP39"/>
    <property type="match status" value="1"/>
</dbReference>
<keyword evidence="3" id="KW-1185">Reference proteome</keyword>
<name>A0A058ZEF6_FONAL</name>
<evidence type="ECO:0000313" key="3">
    <source>
        <dbReference type="Proteomes" id="UP000030693"/>
    </source>
</evidence>
<dbReference type="EMBL" id="KB932202">
    <property type="protein sequence ID" value="KCV72308.1"/>
    <property type="molecule type" value="Genomic_DNA"/>
</dbReference>
<dbReference type="GO" id="GO:0008757">
    <property type="term" value="F:S-adenosylmethionine-dependent methyltransferase activity"/>
    <property type="evidence" value="ECO:0007669"/>
    <property type="project" value="InterPro"/>
</dbReference>
<dbReference type="InterPro" id="IPR013216">
    <property type="entry name" value="Methyltransf_11"/>
</dbReference>